<gene>
    <name evidence="2" type="ORF">AWB75_03237</name>
</gene>
<evidence type="ECO:0000313" key="2">
    <source>
        <dbReference type="EMBL" id="SAK67532.1"/>
    </source>
</evidence>
<dbReference type="RefSeq" id="WP_061125103.1">
    <property type="nucleotide sequence ID" value="NZ_FCOF02000013.1"/>
</dbReference>
<dbReference type="Proteomes" id="UP000054870">
    <property type="component" value="Unassembled WGS sequence"/>
</dbReference>
<dbReference type="Pfam" id="PF01370">
    <property type="entry name" value="Epimerase"/>
    <property type="match status" value="1"/>
</dbReference>
<protein>
    <submittedName>
        <fullName evidence="2">UDP-glucose 4-epimerase</fullName>
    </submittedName>
</protein>
<sequence>MSDRYESVRQQLLRDPQKWLITGVAGFIGSNLLEALLKLDQEVVGLDNFATGHQRNLDEVRSLVTPAQWSRFSFIEGDIRNLDDCRAAVKGAAHVLHEAALGSVPRSVNDPITTHEVNISGFLNMLVAARDAKVESFTYAASSSTYGDHPGLPKVEDRIGQPLSPYAVTKYANELYASVFARTYGLNAIGLRYFNVFGKRQDPDGAYAAVIPKWTAALIDDEQVTINGDGETSRDFCFIDNVVQMNILAATSDAEARNQVYNVAVGDRTTLNQLYDGLKRVLADNGVMNDGSAVYAPFRAGDVRHSQANVDKAARLLGYASAIPLADGLAIAMPWYIRFLSGRRAPAEQVEADMAARPA</sequence>
<dbReference type="SUPFAM" id="SSF51735">
    <property type="entry name" value="NAD(P)-binding Rossmann-fold domains"/>
    <property type="match status" value="1"/>
</dbReference>
<dbReference type="Gene3D" id="3.90.25.10">
    <property type="entry name" value="UDP-galactose 4-epimerase, domain 1"/>
    <property type="match status" value="1"/>
</dbReference>
<proteinExistence type="predicted"/>
<comment type="caution">
    <text evidence="2">The sequence shown here is derived from an EMBL/GenBank/DDBJ whole genome shotgun (WGS) entry which is preliminary data.</text>
</comment>
<dbReference type="CDD" id="cd05256">
    <property type="entry name" value="UDP_AE_SDR_e"/>
    <property type="match status" value="1"/>
</dbReference>
<reference evidence="2" key="1">
    <citation type="submission" date="2016-01" db="EMBL/GenBank/DDBJ databases">
        <authorList>
            <person name="Peeters C."/>
        </authorList>
    </citation>
    <scope>NUCLEOTIDE SEQUENCE [LARGE SCALE GENOMIC DNA]</scope>
    <source>
        <strain evidence="2">LMG 29318</strain>
    </source>
</reference>
<dbReference type="InterPro" id="IPR050177">
    <property type="entry name" value="Lipid_A_modif_metabolic_enz"/>
</dbReference>
<feature type="domain" description="NAD-dependent epimerase/dehydratase" evidence="1">
    <location>
        <begin position="19"/>
        <end position="264"/>
    </location>
</feature>
<dbReference type="PANTHER" id="PTHR43245">
    <property type="entry name" value="BIFUNCTIONAL POLYMYXIN RESISTANCE PROTEIN ARNA"/>
    <property type="match status" value="1"/>
</dbReference>
<name>A0A158BBU1_9BURK</name>
<dbReference type="AlphaFoldDB" id="A0A158BBU1"/>
<evidence type="ECO:0000313" key="3">
    <source>
        <dbReference type="Proteomes" id="UP000054870"/>
    </source>
</evidence>
<evidence type="ECO:0000259" key="1">
    <source>
        <dbReference type="Pfam" id="PF01370"/>
    </source>
</evidence>
<accession>A0A158BBU1</accession>
<dbReference type="PRINTS" id="PR01713">
    <property type="entry name" value="NUCEPIMERASE"/>
</dbReference>
<dbReference type="PANTHER" id="PTHR43245:SF13">
    <property type="entry name" value="UDP-D-APIOSE_UDP-D-XYLOSE SYNTHASE 2"/>
    <property type="match status" value="1"/>
</dbReference>
<dbReference type="InterPro" id="IPR036291">
    <property type="entry name" value="NAD(P)-bd_dom_sf"/>
</dbReference>
<dbReference type="InterPro" id="IPR001509">
    <property type="entry name" value="Epimerase_deHydtase"/>
</dbReference>
<dbReference type="OrthoDB" id="9769113at2"/>
<keyword evidence="3" id="KW-1185">Reference proteome</keyword>
<organism evidence="2 3">
    <name type="scientific">Caballeronia catudaia</name>
    <dbReference type="NCBI Taxonomy" id="1777136"/>
    <lineage>
        <taxon>Bacteria</taxon>
        <taxon>Pseudomonadati</taxon>
        <taxon>Pseudomonadota</taxon>
        <taxon>Betaproteobacteria</taxon>
        <taxon>Burkholderiales</taxon>
        <taxon>Burkholderiaceae</taxon>
        <taxon>Caballeronia</taxon>
    </lineage>
</organism>
<dbReference type="Gene3D" id="3.40.50.720">
    <property type="entry name" value="NAD(P)-binding Rossmann-like Domain"/>
    <property type="match status" value="1"/>
</dbReference>
<dbReference type="EMBL" id="FCOF02000013">
    <property type="protein sequence ID" value="SAK67532.1"/>
    <property type="molecule type" value="Genomic_DNA"/>
</dbReference>